<keyword evidence="3" id="KW-1185">Reference proteome</keyword>
<proteinExistence type="predicted"/>
<comment type="caution">
    <text evidence="2">The sequence shown here is derived from an EMBL/GenBank/DDBJ whole genome shotgun (WGS) entry which is preliminary data.</text>
</comment>
<sequence>MDQDGCGEPAEVSGSDAEISSLWRAYQSGGAPIELVPVSTLRLGDTPRTGGVSDEHVQALAKTETRLPPILVHRPTMRVIDGVHRLRAAELGEHRRIEAQFFDGDEDDAFVLAVEANTVNGLPLTLADRKAAAARIIMTHPTRSDRWIALVSGLAATTVGAIRKCSTVSDRRSNTRIGRDGRLRPLDSSEGRRLAGELIRANPNRSLRDIARAVGIAPSTVLDVRNRLSCGEDPVPVRRDSGAKATRLDNGHRLTRRTVPAQADSEVDPPTILSTLRKDPSLRFSEAGRTLLRWLDVHTVSGSTAPAVEDIPAHCVSTIAALARHNARFWLTLSKHLDELEQDGWPTAQAH</sequence>
<dbReference type="Proteomes" id="UP000763557">
    <property type="component" value="Unassembled WGS sequence"/>
</dbReference>
<evidence type="ECO:0000259" key="1">
    <source>
        <dbReference type="SMART" id="SM00470"/>
    </source>
</evidence>
<evidence type="ECO:0000313" key="2">
    <source>
        <dbReference type="EMBL" id="NRN66381.1"/>
    </source>
</evidence>
<protein>
    <submittedName>
        <fullName evidence="2">Streptomycin biosynthesis operon regulator</fullName>
    </submittedName>
</protein>
<gene>
    <name evidence="2" type="ORF">GC106_36060</name>
</gene>
<dbReference type="EMBL" id="JAAATY010000009">
    <property type="protein sequence ID" value="NRN66381.1"/>
    <property type="molecule type" value="Genomic_DNA"/>
</dbReference>
<reference evidence="2 3" key="1">
    <citation type="submission" date="2020-01" db="EMBL/GenBank/DDBJ databases">
        <title>Kibdelosporangium persica a novel Actinomycetes from a hot desert in Iran.</title>
        <authorList>
            <person name="Safaei N."/>
            <person name="Zaburannyi N."/>
            <person name="Mueller R."/>
            <person name="Wink J."/>
        </authorList>
    </citation>
    <scope>NUCLEOTIDE SEQUENCE [LARGE SCALE GENOMIC DNA]</scope>
    <source>
        <strain evidence="2 3">4NS15</strain>
    </source>
</reference>
<dbReference type="Gene3D" id="3.90.1530.10">
    <property type="entry name" value="Conserved hypothetical protein from pyrococcus furiosus pfu- 392566-001, ParB domain"/>
    <property type="match status" value="1"/>
</dbReference>
<dbReference type="InterPro" id="IPR036086">
    <property type="entry name" value="ParB/Sulfiredoxin_sf"/>
</dbReference>
<accession>A0ABX2F4X9</accession>
<evidence type="ECO:0000313" key="3">
    <source>
        <dbReference type="Proteomes" id="UP000763557"/>
    </source>
</evidence>
<dbReference type="InterPro" id="IPR003115">
    <property type="entry name" value="ParB_N"/>
</dbReference>
<dbReference type="SMART" id="SM00470">
    <property type="entry name" value="ParB"/>
    <property type="match status" value="1"/>
</dbReference>
<name>A0ABX2F4X9_9PSEU</name>
<feature type="domain" description="ParB-like N-terminal" evidence="1">
    <location>
        <begin position="34"/>
        <end position="118"/>
    </location>
</feature>
<dbReference type="SUPFAM" id="SSF110849">
    <property type="entry name" value="ParB/Sulfiredoxin"/>
    <property type="match status" value="1"/>
</dbReference>
<organism evidence="2 3">
    <name type="scientific">Kibdelosporangium persicum</name>
    <dbReference type="NCBI Taxonomy" id="2698649"/>
    <lineage>
        <taxon>Bacteria</taxon>
        <taxon>Bacillati</taxon>
        <taxon>Actinomycetota</taxon>
        <taxon>Actinomycetes</taxon>
        <taxon>Pseudonocardiales</taxon>
        <taxon>Pseudonocardiaceae</taxon>
        <taxon>Kibdelosporangium</taxon>
    </lineage>
</organism>